<sequence>MSRFFPHTAYAEDQPLYHTVLTAHVLYRGFQAGAVAGTVIGVVTLFVKSSKLPAWLALQRSAGVGSLFGIGAMMVALPLRMFDKTEIEWKDRSWRLLENQGQLAVDDWSLPGTALLPIFMYLQNREGAQLGWRIAMGRAGIGSMAGIAGYLFWSRLVKGQTS</sequence>
<accession>A0ACC3SVD9</accession>
<evidence type="ECO:0000313" key="1">
    <source>
        <dbReference type="EMBL" id="KAK9235389.1"/>
    </source>
</evidence>
<dbReference type="EMBL" id="MU971418">
    <property type="protein sequence ID" value="KAK9235389.1"/>
    <property type="molecule type" value="Genomic_DNA"/>
</dbReference>
<gene>
    <name evidence="1" type="ORF">V1525DRAFT_410167</name>
</gene>
<proteinExistence type="predicted"/>
<protein>
    <submittedName>
        <fullName evidence="1">Uncharacterized protein</fullName>
    </submittedName>
</protein>
<name>A0ACC3SVD9_LIPKO</name>
<evidence type="ECO:0000313" key="2">
    <source>
        <dbReference type="Proteomes" id="UP001433508"/>
    </source>
</evidence>
<organism evidence="1 2">
    <name type="scientific">Lipomyces kononenkoae</name>
    <name type="common">Yeast</name>
    <dbReference type="NCBI Taxonomy" id="34357"/>
    <lineage>
        <taxon>Eukaryota</taxon>
        <taxon>Fungi</taxon>
        <taxon>Dikarya</taxon>
        <taxon>Ascomycota</taxon>
        <taxon>Saccharomycotina</taxon>
        <taxon>Lipomycetes</taxon>
        <taxon>Lipomycetales</taxon>
        <taxon>Lipomycetaceae</taxon>
        <taxon>Lipomyces</taxon>
    </lineage>
</organism>
<keyword evidence="2" id="KW-1185">Reference proteome</keyword>
<reference evidence="2" key="1">
    <citation type="journal article" date="2024" name="Front. Bioeng. Biotechnol.">
        <title>Genome-scale model development and genomic sequencing of the oleaginous clade Lipomyces.</title>
        <authorList>
            <person name="Czajka J.J."/>
            <person name="Han Y."/>
            <person name="Kim J."/>
            <person name="Mondo S.J."/>
            <person name="Hofstad B.A."/>
            <person name="Robles A."/>
            <person name="Haridas S."/>
            <person name="Riley R."/>
            <person name="LaButti K."/>
            <person name="Pangilinan J."/>
            <person name="Andreopoulos W."/>
            <person name="Lipzen A."/>
            <person name="Yan J."/>
            <person name="Wang M."/>
            <person name="Ng V."/>
            <person name="Grigoriev I.V."/>
            <person name="Spatafora J.W."/>
            <person name="Magnuson J.K."/>
            <person name="Baker S.E."/>
            <person name="Pomraning K.R."/>
        </authorList>
    </citation>
    <scope>NUCLEOTIDE SEQUENCE [LARGE SCALE GENOMIC DNA]</scope>
    <source>
        <strain evidence="2">CBS 7786</strain>
    </source>
</reference>
<comment type="caution">
    <text evidence="1">The sequence shown here is derived from an EMBL/GenBank/DDBJ whole genome shotgun (WGS) entry which is preliminary data.</text>
</comment>
<dbReference type="Proteomes" id="UP001433508">
    <property type="component" value="Unassembled WGS sequence"/>
</dbReference>